<accession>A0ABP0QVX7</accession>
<dbReference type="Proteomes" id="UP001642464">
    <property type="component" value="Unassembled WGS sequence"/>
</dbReference>
<dbReference type="SUPFAM" id="SSF52047">
    <property type="entry name" value="RNI-like"/>
    <property type="match status" value="4"/>
</dbReference>
<dbReference type="InterPro" id="IPR032675">
    <property type="entry name" value="LRR_dom_sf"/>
</dbReference>
<dbReference type="InterPro" id="IPR001611">
    <property type="entry name" value="Leu-rich_rpt"/>
</dbReference>
<evidence type="ECO:0000256" key="1">
    <source>
        <dbReference type="ARBA" id="ARBA00022737"/>
    </source>
</evidence>
<dbReference type="PANTHER" id="PTHR24111:SF0">
    <property type="entry name" value="LEUCINE-RICH REPEAT-CONTAINING PROTEIN"/>
    <property type="match status" value="1"/>
</dbReference>
<organism evidence="2 3">
    <name type="scientific">Durusdinium trenchii</name>
    <dbReference type="NCBI Taxonomy" id="1381693"/>
    <lineage>
        <taxon>Eukaryota</taxon>
        <taxon>Sar</taxon>
        <taxon>Alveolata</taxon>
        <taxon>Dinophyceae</taxon>
        <taxon>Suessiales</taxon>
        <taxon>Symbiodiniaceae</taxon>
        <taxon>Durusdinium</taxon>
    </lineage>
</organism>
<dbReference type="InterPro" id="IPR052201">
    <property type="entry name" value="LRR-containing_regulator"/>
</dbReference>
<evidence type="ECO:0000313" key="2">
    <source>
        <dbReference type="EMBL" id="CAK9091570.1"/>
    </source>
</evidence>
<comment type="caution">
    <text evidence="2">The sequence shown here is derived from an EMBL/GenBank/DDBJ whole genome shotgun (WGS) entry which is preliminary data.</text>
</comment>
<dbReference type="Gene3D" id="3.80.10.10">
    <property type="entry name" value="Ribonuclease Inhibitor"/>
    <property type="match status" value="4"/>
</dbReference>
<dbReference type="SMART" id="SM00368">
    <property type="entry name" value="LRR_RI"/>
    <property type="match status" value="10"/>
</dbReference>
<keyword evidence="3" id="KW-1185">Reference proteome</keyword>
<gene>
    <name evidence="2" type="ORF">SCF082_LOCUS43135</name>
</gene>
<name>A0ABP0QVX7_9DINO</name>
<evidence type="ECO:0000313" key="3">
    <source>
        <dbReference type="Proteomes" id="UP001642464"/>
    </source>
</evidence>
<sequence length="1046" mass="116482">METGEREGQPAASRLRALEADEMQRIRQIFERHHVPASMTGKELVDDVLIPIGLSKDDARAILCAVNSFDGVDVSYQDLLDFILPQAATASSEAELLHGPLVEETYDLEDPKSLAKYLIDADVRLVRAPYFYKLLRASRCMPRRQEAEHDWCEVDGQEISALVSHKEVAEWALGRRKALICSVSHAWETREHPDPCNFQLQNLVNCVWDAAYVDDIWVFYDYLSLFQFHRDTAEQEASFRRAMSNMHVMYAHQSTLTFRLECLTPVETWTARKEDSMYKVPIYHLPSNSVAWIPLSELMENFVFYLERGWCRAEIEWSAARGIPAQNIAIDCEADRYGNVANTKKVPTAPEVFEQRMATSAFTHRNDAATVVDLQRKIFHQKVTMRRHLEFRNLTVSDMGELAASLPHLKNLRVLHIDDFYVGDAEAKAFCQALSSLALQKLSLRFAYFLSAPAMVKALSEVDVAAFASMTELDFFFWMLEAEVGDRLAQVIAKILKTNRSITRIDLAGNHISEVGLQAIADALLINHVVTHIGLQVDEGFALERIEERLKANRAAAEAAAPEMLEEKGEEQGDRADPFAGHLRIQALAQILKRGGATTRMDLSGGRLGDTNVQVLAEALRLNRSVSHIYLQNNTITDLGAKAIAQMLMQNTSIRSIVLRGNEIGDSGVEALAKALQQNRSIQVIVLQNNHIGDVGVEALAEAVRENDFILDIHLDGNPFGDAGCQAREQIRERCRANQEVNTYVKDPDTRVTAILGLRELTHRGENHVQKLVEDLKTDSGKTEINLQHKYIRDAQVQVLSEALKIHKNITHLFLGGNKIQDDGAQALAQVLKQNRSITLIDLLENEICDAGAEALAEAVQENDTIHSIILFGNPCAGSQAFRRIHARCSSNYQAAVQAKAAAAVKAVVEDLKTDGAKREIDLQGRCIEDAQVQVLSEELKIKLSITHIDLSKNRIKDAGAEALAQVLKENRSITSIDLGENPIGQVGAQALAEAVQENDALLRLHLGPLTESDGREVGPWTEALERIEERCRANREAKAAGVEDG</sequence>
<proteinExistence type="predicted"/>
<reference evidence="2 3" key="1">
    <citation type="submission" date="2024-02" db="EMBL/GenBank/DDBJ databases">
        <authorList>
            <person name="Chen Y."/>
            <person name="Shah S."/>
            <person name="Dougan E. K."/>
            <person name="Thang M."/>
            <person name="Chan C."/>
        </authorList>
    </citation>
    <scope>NUCLEOTIDE SEQUENCE [LARGE SCALE GENOMIC DNA]</scope>
</reference>
<dbReference type="PANTHER" id="PTHR24111">
    <property type="entry name" value="LEUCINE-RICH REPEAT-CONTAINING PROTEIN 34"/>
    <property type="match status" value="1"/>
</dbReference>
<dbReference type="EMBL" id="CAXAMM010040184">
    <property type="protein sequence ID" value="CAK9091570.1"/>
    <property type="molecule type" value="Genomic_DNA"/>
</dbReference>
<protein>
    <submittedName>
        <fullName evidence="2">Protein NLRC3</fullName>
    </submittedName>
</protein>
<dbReference type="Pfam" id="PF13516">
    <property type="entry name" value="LRR_6"/>
    <property type="match status" value="7"/>
</dbReference>
<keyword evidence="1" id="KW-0677">Repeat</keyword>